<keyword evidence="4" id="KW-1185">Reference proteome</keyword>
<dbReference type="Pfam" id="PF06713">
    <property type="entry name" value="bPH_4"/>
    <property type="match status" value="1"/>
</dbReference>
<accession>A0A1H3JFY1</accession>
<dbReference type="RefSeq" id="WP_092689755.1">
    <property type="nucleotide sequence ID" value="NZ_FNPK01000009.1"/>
</dbReference>
<keyword evidence="1" id="KW-0812">Transmembrane</keyword>
<evidence type="ECO:0000256" key="1">
    <source>
        <dbReference type="SAM" id="Phobius"/>
    </source>
</evidence>
<feature type="transmembrane region" description="Helical" evidence="1">
    <location>
        <begin position="38"/>
        <end position="58"/>
    </location>
</feature>
<keyword evidence="1" id="KW-0472">Membrane</keyword>
<dbReference type="EMBL" id="FNPK01000009">
    <property type="protein sequence ID" value="SDY38308.1"/>
    <property type="molecule type" value="Genomic_DNA"/>
</dbReference>
<gene>
    <name evidence="3" type="ORF">SAMN05421643_10913</name>
</gene>
<evidence type="ECO:0000313" key="3">
    <source>
        <dbReference type="EMBL" id="SDY38308.1"/>
    </source>
</evidence>
<dbReference type="GO" id="GO:0030153">
    <property type="term" value="P:bacteriocin immunity"/>
    <property type="evidence" value="ECO:0007669"/>
    <property type="project" value="InterPro"/>
</dbReference>
<dbReference type="STRING" id="595670.SAMN05421643_10913"/>
<dbReference type="Proteomes" id="UP000199035">
    <property type="component" value="Unassembled WGS sequence"/>
</dbReference>
<proteinExistence type="predicted"/>
<evidence type="ECO:0000259" key="2">
    <source>
        <dbReference type="Pfam" id="PF06713"/>
    </source>
</evidence>
<keyword evidence="1" id="KW-1133">Transmembrane helix</keyword>
<organism evidence="3 4">
    <name type="scientific">Acinetobacter kyonggiensis</name>
    <dbReference type="NCBI Taxonomy" id="595670"/>
    <lineage>
        <taxon>Bacteria</taxon>
        <taxon>Pseudomonadati</taxon>
        <taxon>Pseudomonadota</taxon>
        <taxon>Gammaproteobacteria</taxon>
        <taxon>Moraxellales</taxon>
        <taxon>Moraxellaceae</taxon>
        <taxon>Acinetobacter</taxon>
    </lineage>
</organism>
<feature type="domain" description="Uncharacterized protein YyaB-like PH" evidence="2">
    <location>
        <begin position="60"/>
        <end position="132"/>
    </location>
</feature>
<reference evidence="4" key="1">
    <citation type="submission" date="2016-10" db="EMBL/GenBank/DDBJ databases">
        <authorList>
            <person name="Varghese N."/>
            <person name="Submissions S."/>
        </authorList>
    </citation>
    <scope>NUCLEOTIDE SEQUENCE [LARGE SCALE GENOMIC DNA]</scope>
    <source>
        <strain evidence="4">ANC 5109</strain>
    </source>
</reference>
<evidence type="ECO:0000313" key="4">
    <source>
        <dbReference type="Proteomes" id="UP000199035"/>
    </source>
</evidence>
<name>A0A1H3JFY1_9GAMM</name>
<protein>
    <submittedName>
        <fullName evidence="3">PH domain-containing protein</fullName>
    </submittedName>
</protein>
<sequence length="137" mass="15999">MQKFRSKIDWWILAFFIAMSGLLLQLVLTMYAKGTLSQNLLFAVVYTLTIVLIWWPVLNTRYVIDKDTLVITYLFFKWKIPLSNIQKVTKTDFSISSPALSLDRLRIDYLKDGQTKFILLSPRNKEAFCQALNITLQ</sequence>
<dbReference type="InterPro" id="IPR009589">
    <property type="entry name" value="PH_YyaB-like"/>
</dbReference>
<dbReference type="AlphaFoldDB" id="A0A1H3JFY1"/>
<feature type="transmembrane region" description="Helical" evidence="1">
    <location>
        <begin position="12"/>
        <end position="32"/>
    </location>
</feature>